<reference evidence="3 5" key="1">
    <citation type="submission" date="2017-12" db="EMBL/GenBank/DDBJ databases">
        <title>Phylogenetic diversity of female urinary microbiome.</title>
        <authorList>
            <person name="Thomas-White K."/>
            <person name="Wolfe A.J."/>
        </authorList>
    </citation>
    <scope>NUCLEOTIDE SEQUENCE [LARGE SCALE GENOMIC DNA]</scope>
    <source>
        <strain evidence="3 5">UMB0112</strain>
    </source>
</reference>
<dbReference type="PROSITE" id="PS51318">
    <property type="entry name" value="TAT"/>
    <property type="match status" value="1"/>
</dbReference>
<dbReference type="AlphaFoldDB" id="A0A2I1NA93"/>
<evidence type="ECO:0000256" key="1">
    <source>
        <dbReference type="ARBA" id="ARBA00022505"/>
    </source>
</evidence>
<sequence length="75" mass="8151">MTENRRDFLRKSLKIGAVAGATAAIANEGLKNCATTLSDDCATSASSGVVCGKAVKKEVLYKKNNLWEQYYRIAH</sequence>
<evidence type="ECO:0000313" key="6">
    <source>
        <dbReference type="Proteomes" id="UP000509722"/>
    </source>
</evidence>
<reference evidence="4 6" key="2">
    <citation type="submission" date="2020-05" db="EMBL/GenBank/DDBJ databases">
        <title>Complete genome sequencing of Campylobacter and Arcobacter type strains.</title>
        <authorList>
            <person name="Miller W.G."/>
            <person name="Yee E."/>
        </authorList>
    </citation>
    <scope>NUCLEOTIDE SEQUENCE [LARGE SCALE GENOMIC DNA]</scope>
    <source>
        <strain evidence="4 6">LMG 6451</strain>
    </source>
</reference>
<dbReference type="OrthoDB" id="5373165at2"/>
<proteinExistence type="predicted"/>
<dbReference type="EMBL" id="JAPXGO010000002">
    <property type="protein sequence ID" value="MCZ6159526.1"/>
    <property type="molecule type" value="Genomic_DNA"/>
</dbReference>
<evidence type="ECO:0000313" key="2">
    <source>
        <dbReference type="EMBL" id="MCZ6159526.1"/>
    </source>
</evidence>
<dbReference type="Proteomes" id="UP000509722">
    <property type="component" value="Chromosome"/>
</dbReference>
<dbReference type="RefSeq" id="WP_018712521.1">
    <property type="nucleotide sequence ID" value="NZ_CP053832.1"/>
</dbReference>
<evidence type="ECO:0000313" key="4">
    <source>
        <dbReference type="EMBL" id="QKF83763.1"/>
    </source>
</evidence>
<keyword evidence="1" id="KW-0500">Molybdenum</keyword>
<dbReference type="NCBIfam" id="TIGR01409">
    <property type="entry name" value="TAT_signal_seq"/>
    <property type="match status" value="1"/>
</dbReference>
<dbReference type="Proteomes" id="UP000234639">
    <property type="component" value="Unassembled WGS sequence"/>
</dbReference>
<name>A0A2I1NA93_9BACT</name>
<protein>
    <submittedName>
        <fullName evidence="4">Formate dehydrogenase-associated protein</fullName>
    </submittedName>
    <submittedName>
        <fullName evidence="3">Tat (Twin-arginine translocation) pathway signal sequence</fullName>
    </submittedName>
    <submittedName>
        <fullName evidence="2">Twin-arginine translocation signal domain-containing protein</fullName>
    </submittedName>
</protein>
<dbReference type="EMBL" id="PKHU01000004">
    <property type="protein sequence ID" value="PKZ29314.1"/>
    <property type="molecule type" value="Genomic_DNA"/>
</dbReference>
<dbReference type="EMBL" id="CP053832">
    <property type="protein sequence ID" value="QKF83763.1"/>
    <property type="molecule type" value="Genomic_DNA"/>
</dbReference>
<dbReference type="Proteomes" id="UP001075225">
    <property type="component" value="Unassembled WGS sequence"/>
</dbReference>
<dbReference type="InterPro" id="IPR019546">
    <property type="entry name" value="TAT_signal_bac_arc"/>
</dbReference>
<accession>A0A2I1NA93</accession>
<reference evidence="2" key="3">
    <citation type="submission" date="2022-12" db="EMBL/GenBank/DDBJ databases">
        <title>Species Delineation and Comparative Genomics within the Campylobacter ureolyticus Complex.</title>
        <authorList>
            <person name="Maki J."/>
            <person name="Howard M."/>
            <person name="Connelly S."/>
            <person name="Hardy D.J."/>
            <person name="Cameron A."/>
        </authorList>
    </citation>
    <scope>NUCLEOTIDE SEQUENCE</scope>
    <source>
        <strain evidence="2">URMC_787</strain>
    </source>
</reference>
<dbReference type="GeneID" id="77175146"/>
<gene>
    <name evidence="4" type="primary">fdhK</name>
    <name evidence="4" type="ORF">CURT_0234</name>
    <name evidence="3" type="ORF">CYJ41_05605</name>
    <name evidence="2" type="ORF">O6B32_03435</name>
</gene>
<dbReference type="InterPro" id="IPR006311">
    <property type="entry name" value="TAT_signal"/>
</dbReference>
<evidence type="ECO:0000313" key="5">
    <source>
        <dbReference type="Proteomes" id="UP000234639"/>
    </source>
</evidence>
<organism evidence="3 5">
    <name type="scientific">Campylobacter ureolyticus</name>
    <dbReference type="NCBI Taxonomy" id="827"/>
    <lineage>
        <taxon>Bacteria</taxon>
        <taxon>Pseudomonadati</taxon>
        <taxon>Campylobacterota</taxon>
        <taxon>Epsilonproteobacteria</taxon>
        <taxon>Campylobacterales</taxon>
        <taxon>Campylobacteraceae</taxon>
        <taxon>Campylobacter</taxon>
    </lineage>
</organism>
<evidence type="ECO:0000313" key="3">
    <source>
        <dbReference type="EMBL" id="PKZ29314.1"/>
    </source>
</evidence>